<dbReference type="RefSeq" id="WP_260278824.1">
    <property type="nucleotide sequence ID" value="NZ_JANAVZ010000035.1"/>
</dbReference>
<dbReference type="InterPro" id="IPR001932">
    <property type="entry name" value="PPM-type_phosphatase-like_dom"/>
</dbReference>
<dbReference type="Pfam" id="PF13672">
    <property type="entry name" value="PP2C_2"/>
    <property type="match status" value="1"/>
</dbReference>
<feature type="domain" description="PPM-type phosphatase" evidence="1">
    <location>
        <begin position="39"/>
        <end position="251"/>
    </location>
</feature>
<reference evidence="2 3" key="1">
    <citation type="submission" date="2022-04" db="EMBL/GenBank/DDBJ databases">
        <title>Paracoccus sp. YLB-12 draft genome sequence.</title>
        <authorList>
            <person name="Yu L."/>
        </authorList>
    </citation>
    <scope>NUCLEOTIDE SEQUENCE [LARGE SCALE GENOMIC DNA]</scope>
    <source>
        <strain evidence="2 3">YLB-12</strain>
    </source>
</reference>
<keyword evidence="3" id="KW-1185">Reference proteome</keyword>
<sequence length="260" mass="27269">MSNVGGALMMDPASDQHIASSVANADGSGIWRVVSAVVRGPNHEREGSGCDDACQYRIEHDWLVAVICDGAGGAAAGGRGAKLASTLTADLLINRVSRRSPLVPLRELLKSTLVQVHSELSAAAKLDELSLPDLSTTIIGAVLRGRRGLLFHVGDGLAVAFSGDGTVVGRSDGTPKAYANEPCFLTDPAWETHLVVSAANSATEVMLMTDGVSPFAVRRDSLNQAFISHVRARARHGTEVEGSAALEAMLDHPRAREEVG</sequence>
<protein>
    <submittedName>
        <fullName evidence="2">Protein phosphatase 2C domain-containing protein</fullName>
    </submittedName>
</protein>
<accession>A0ABT2KFA9</accession>
<proteinExistence type="predicted"/>
<dbReference type="EMBL" id="JANAVZ010000035">
    <property type="protein sequence ID" value="MCT4334963.1"/>
    <property type="molecule type" value="Genomic_DNA"/>
</dbReference>
<evidence type="ECO:0000313" key="2">
    <source>
        <dbReference type="EMBL" id="MCT4334963.1"/>
    </source>
</evidence>
<dbReference type="SUPFAM" id="SSF81606">
    <property type="entry name" value="PP2C-like"/>
    <property type="match status" value="1"/>
</dbReference>
<comment type="caution">
    <text evidence="2">The sequence shown here is derived from an EMBL/GenBank/DDBJ whole genome shotgun (WGS) entry which is preliminary data.</text>
</comment>
<dbReference type="InterPro" id="IPR036457">
    <property type="entry name" value="PPM-type-like_dom_sf"/>
</dbReference>
<evidence type="ECO:0000259" key="1">
    <source>
        <dbReference type="Pfam" id="PF13672"/>
    </source>
</evidence>
<dbReference type="Proteomes" id="UP001320702">
    <property type="component" value="Unassembled WGS sequence"/>
</dbReference>
<dbReference type="Gene3D" id="3.60.40.10">
    <property type="entry name" value="PPM-type phosphatase domain"/>
    <property type="match status" value="1"/>
</dbReference>
<evidence type="ECO:0000313" key="3">
    <source>
        <dbReference type="Proteomes" id="UP001320702"/>
    </source>
</evidence>
<feature type="non-terminal residue" evidence="2">
    <location>
        <position position="260"/>
    </location>
</feature>
<name>A0ABT2KFA9_9RHOB</name>
<gene>
    <name evidence="2" type="ORF">MU516_19245</name>
</gene>
<organism evidence="2 3">
    <name type="scientific">Paracoccus maritimus</name>
    <dbReference type="NCBI Taxonomy" id="2933292"/>
    <lineage>
        <taxon>Bacteria</taxon>
        <taxon>Pseudomonadati</taxon>
        <taxon>Pseudomonadota</taxon>
        <taxon>Alphaproteobacteria</taxon>
        <taxon>Rhodobacterales</taxon>
        <taxon>Paracoccaceae</taxon>
        <taxon>Paracoccus</taxon>
    </lineage>
</organism>